<dbReference type="RefSeq" id="WP_094435610.1">
    <property type="nucleotide sequence ID" value="NZ_NKDB02000001.1"/>
</dbReference>
<evidence type="ECO:0000313" key="3">
    <source>
        <dbReference type="EMBL" id="RKJ99062.1"/>
    </source>
</evidence>
<name>A0A420KGI6_9BURK</name>
<dbReference type="SUPFAM" id="SSF51556">
    <property type="entry name" value="Metallo-dependent hydrolases"/>
    <property type="match status" value="1"/>
</dbReference>
<dbReference type="PANTHER" id="PTHR43569">
    <property type="entry name" value="AMIDOHYDROLASE"/>
    <property type="match status" value="1"/>
</dbReference>
<dbReference type="InterPro" id="IPR032466">
    <property type="entry name" value="Metal_Hydrolase"/>
</dbReference>
<evidence type="ECO:0000313" key="4">
    <source>
        <dbReference type="Proteomes" id="UP000216225"/>
    </source>
</evidence>
<dbReference type="Gene3D" id="3.20.20.140">
    <property type="entry name" value="Metal-dependent hydrolases"/>
    <property type="match status" value="1"/>
</dbReference>
<protein>
    <submittedName>
        <fullName evidence="3">Amidohydrolase</fullName>
    </submittedName>
</protein>
<reference evidence="3 4" key="1">
    <citation type="submission" date="2018-09" db="EMBL/GenBank/DDBJ databases">
        <title>Genome comparison of Alicycliphilus sp. BQ1, a polyurethanolytic bacterium, with its closest phylogenetic relatives Alicycliphilus denitrificans BC and K601, unable to attack polyurethane.</title>
        <authorList>
            <person name="Loza-Tavera H."/>
            <person name="Lozano L."/>
            <person name="Cevallos M."/>
            <person name="Maya-Lucas O."/>
            <person name="Garcia-Mena J."/>
            <person name="Hernandez J."/>
        </authorList>
    </citation>
    <scope>NUCLEOTIDE SEQUENCE [LARGE SCALE GENOMIC DNA]</scope>
    <source>
        <strain evidence="3 4">BQ1</strain>
    </source>
</reference>
<evidence type="ECO:0000259" key="2">
    <source>
        <dbReference type="Pfam" id="PF04909"/>
    </source>
</evidence>
<dbReference type="InterPro" id="IPR006680">
    <property type="entry name" value="Amidohydro-rel"/>
</dbReference>
<dbReference type="AlphaFoldDB" id="A0A420KGI6"/>
<feature type="domain" description="Amidohydrolase-related" evidence="2">
    <location>
        <begin position="32"/>
        <end position="340"/>
    </location>
</feature>
<dbReference type="Pfam" id="PF04909">
    <property type="entry name" value="Amidohydro_2"/>
    <property type="match status" value="1"/>
</dbReference>
<comment type="similarity">
    <text evidence="1">Belongs to the metallo-dependent hydrolases superfamily.</text>
</comment>
<gene>
    <name evidence="3" type="ORF">CE154_004795</name>
</gene>
<dbReference type="EMBL" id="NKDB02000001">
    <property type="protein sequence ID" value="RKJ99062.1"/>
    <property type="molecule type" value="Genomic_DNA"/>
</dbReference>
<proteinExistence type="inferred from homology"/>
<dbReference type="Proteomes" id="UP000216225">
    <property type="component" value="Unassembled WGS sequence"/>
</dbReference>
<organism evidence="3 4">
    <name type="scientific">Alicycliphilus denitrificans</name>
    <dbReference type="NCBI Taxonomy" id="179636"/>
    <lineage>
        <taxon>Bacteria</taxon>
        <taxon>Pseudomonadati</taxon>
        <taxon>Pseudomonadota</taxon>
        <taxon>Betaproteobacteria</taxon>
        <taxon>Burkholderiales</taxon>
        <taxon>Comamonadaceae</taxon>
        <taxon>Alicycliphilus</taxon>
    </lineage>
</organism>
<evidence type="ECO:0000256" key="1">
    <source>
        <dbReference type="ARBA" id="ARBA00038310"/>
    </source>
</evidence>
<keyword evidence="3" id="KW-0378">Hydrolase</keyword>
<dbReference type="PANTHER" id="PTHR43569:SF1">
    <property type="entry name" value="BLL3371 PROTEIN"/>
    <property type="match status" value="1"/>
</dbReference>
<dbReference type="GO" id="GO:0016787">
    <property type="term" value="F:hydrolase activity"/>
    <property type="evidence" value="ECO:0007669"/>
    <property type="project" value="UniProtKB-KW"/>
</dbReference>
<sequence>MGTLPIIPRAEVRPQWLAPYREAPLEPDLPIIDPHHHLSDSLWGGYLQDDLLADLGSGHRIESTVFIQVGFGYRSDGPEHLRPVGETERVVAIAGRANAAQADTQVCAGIVGFADFSLGARVEETLHAHLDAAAGRFRGIRCHAAAHAQFQYGVMHAPPLHVYMDPKFREGYATLSRFGLTFDSWAYHTQLDELCDLARAFPGIPVVIDHIGVPLGVGPYAGQRDAVFAEWKRLLQKIAALPNVCIKLGGLGMSVFGFGFHLADRPPASAELARAWGPYILTCIEIFGPSRCMFESNFPVDKGTCSYQVLWNTFKRITAGMSADEKRLLYRDTAARFYRLA</sequence>
<accession>A0A420KGI6</accession>
<dbReference type="InterPro" id="IPR052350">
    <property type="entry name" value="Metallo-dep_Lactonases"/>
</dbReference>
<comment type="caution">
    <text evidence="3">The sequence shown here is derived from an EMBL/GenBank/DDBJ whole genome shotgun (WGS) entry which is preliminary data.</text>
</comment>